<feature type="non-terminal residue" evidence="2">
    <location>
        <position position="1"/>
    </location>
</feature>
<evidence type="ECO:0000256" key="1">
    <source>
        <dbReference type="SAM" id="MobiDB-lite"/>
    </source>
</evidence>
<proteinExistence type="predicted"/>
<evidence type="ECO:0000313" key="3">
    <source>
        <dbReference type="Proteomes" id="UP000037020"/>
    </source>
</evidence>
<keyword evidence="3" id="KW-1185">Reference proteome</keyword>
<name>A0ABR5J262_9ACTN</name>
<sequence>PDSPAPEPRPYPSYVHDLRTGRTRAASVAWDPVRNTGRVAALGEDGRWAVFEGGGPAVLRGGAGRAMSLFLHDRDSDSDSGLAPTVTAPGRNVFARGAAPGEADGSRPKHGTE</sequence>
<reference evidence="2 3" key="1">
    <citation type="submission" date="2015-07" db="EMBL/GenBank/DDBJ databases">
        <authorList>
            <person name="Ju K.-S."/>
            <person name="Doroghazi J.R."/>
            <person name="Metcalf W.W."/>
        </authorList>
    </citation>
    <scope>NUCLEOTIDE SEQUENCE [LARGE SCALE GENOMIC DNA]</scope>
    <source>
        <strain evidence="2 3">NRRL B-3589</strain>
    </source>
</reference>
<gene>
    <name evidence="2" type="ORF">ADK38_24990</name>
</gene>
<organism evidence="2 3">
    <name type="scientific">Streptomyces varsoviensis</name>
    <dbReference type="NCBI Taxonomy" id="67373"/>
    <lineage>
        <taxon>Bacteria</taxon>
        <taxon>Bacillati</taxon>
        <taxon>Actinomycetota</taxon>
        <taxon>Actinomycetes</taxon>
        <taxon>Kitasatosporales</taxon>
        <taxon>Streptomycetaceae</taxon>
        <taxon>Streptomyces</taxon>
    </lineage>
</organism>
<feature type="compositionally biased region" description="Basic and acidic residues" evidence="1">
    <location>
        <begin position="104"/>
        <end position="113"/>
    </location>
</feature>
<dbReference type="EMBL" id="LGUT01002184">
    <property type="protein sequence ID" value="KOG87518.1"/>
    <property type="molecule type" value="Genomic_DNA"/>
</dbReference>
<evidence type="ECO:0000313" key="2">
    <source>
        <dbReference type="EMBL" id="KOG87518.1"/>
    </source>
</evidence>
<accession>A0ABR5J262</accession>
<dbReference type="Proteomes" id="UP000037020">
    <property type="component" value="Unassembled WGS sequence"/>
</dbReference>
<protein>
    <submittedName>
        <fullName evidence="2">Uncharacterized protein</fullName>
    </submittedName>
</protein>
<feature type="region of interest" description="Disordered" evidence="1">
    <location>
        <begin position="75"/>
        <end position="113"/>
    </location>
</feature>
<comment type="caution">
    <text evidence="2">The sequence shown here is derived from an EMBL/GenBank/DDBJ whole genome shotgun (WGS) entry which is preliminary data.</text>
</comment>